<organism evidence="1 2">
    <name type="scientific">Lipomyces tetrasporus</name>
    <dbReference type="NCBI Taxonomy" id="54092"/>
    <lineage>
        <taxon>Eukaryota</taxon>
        <taxon>Fungi</taxon>
        <taxon>Dikarya</taxon>
        <taxon>Ascomycota</taxon>
        <taxon>Saccharomycotina</taxon>
        <taxon>Lipomycetes</taxon>
        <taxon>Lipomycetales</taxon>
        <taxon>Lipomycetaceae</taxon>
        <taxon>Lipomyces</taxon>
    </lineage>
</organism>
<comment type="caution">
    <text evidence="1">The sequence shown here is derived from an EMBL/GenBank/DDBJ whole genome shotgun (WGS) entry which is preliminary data.</text>
</comment>
<keyword evidence="2" id="KW-1185">Reference proteome</keyword>
<dbReference type="EMBL" id="JARPMG010000001">
    <property type="protein sequence ID" value="KAJ8103404.1"/>
    <property type="molecule type" value="Genomic_DNA"/>
</dbReference>
<protein>
    <submittedName>
        <fullName evidence="1">Uncharacterized protein</fullName>
    </submittedName>
</protein>
<gene>
    <name evidence="1" type="ORF">POJ06DRAFT_188279</name>
</gene>
<sequence>QITTVALRLAQEHYILAKKPLKPCSGIYTATTGLPCAHRIEDIRGQRGSLLPEDFHKHWYWDRYLEPSELTLDPLRVITLTTSTKRLPSAFEATEPRERLCGVCRLPGHTR</sequence>
<proteinExistence type="predicted"/>
<dbReference type="RefSeq" id="XP_056046854.1">
    <property type="nucleotide sequence ID" value="XM_056184786.1"/>
</dbReference>
<accession>A0AAD7VVX1</accession>
<reference evidence="1" key="1">
    <citation type="submission" date="2023-03" db="EMBL/GenBank/DDBJ databases">
        <title>Near-Complete genome sequence of Lipomyces tetrasporous NRRL Y-64009, an oleaginous yeast capable of growing on lignocellulosic hydrolysates.</title>
        <authorList>
            <consortium name="Lawrence Berkeley National Laboratory"/>
            <person name="Jagtap S.S."/>
            <person name="Liu J.-J."/>
            <person name="Walukiewicz H.E."/>
            <person name="Pangilinan J."/>
            <person name="Lipzen A."/>
            <person name="Ahrendt S."/>
            <person name="Koriabine M."/>
            <person name="Cobaugh K."/>
            <person name="Salamov A."/>
            <person name="Yoshinaga Y."/>
            <person name="Ng V."/>
            <person name="Daum C."/>
            <person name="Grigoriev I.V."/>
            <person name="Slininger P.J."/>
            <person name="Dien B.S."/>
            <person name="Jin Y.-S."/>
            <person name="Rao C.V."/>
        </authorList>
    </citation>
    <scope>NUCLEOTIDE SEQUENCE</scope>
    <source>
        <strain evidence="1">NRRL Y-64009</strain>
    </source>
</reference>
<name>A0AAD7VVX1_9ASCO</name>
<feature type="non-terminal residue" evidence="1">
    <location>
        <position position="1"/>
    </location>
</feature>
<evidence type="ECO:0000313" key="2">
    <source>
        <dbReference type="Proteomes" id="UP001217417"/>
    </source>
</evidence>
<feature type="non-terminal residue" evidence="1">
    <location>
        <position position="111"/>
    </location>
</feature>
<dbReference type="Proteomes" id="UP001217417">
    <property type="component" value="Unassembled WGS sequence"/>
</dbReference>
<dbReference type="GeneID" id="80879952"/>
<dbReference type="AlphaFoldDB" id="A0AAD7VVX1"/>
<evidence type="ECO:0000313" key="1">
    <source>
        <dbReference type="EMBL" id="KAJ8103404.1"/>
    </source>
</evidence>